<dbReference type="Gene3D" id="3.80.10.10">
    <property type="entry name" value="Ribonuclease Inhibitor"/>
    <property type="match status" value="1"/>
</dbReference>
<evidence type="ECO:0000313" key="5">
    <source>
        <dbReference type="EMBL" id="GMF35116.1"/>
    </source>
</evidence>
<keyword evidence="3" id="KW-0175">Coiled coil</keyword>
<dbReference type="PANTHER" id="PTHR15454:SF56">
    <property type="entry name" value="PROTEIN PHOSPHATASE 1 REGULATORY SUBUNIT 7-RELATED"/>
    <property type="match status" value="1"/>
</dbReference>
<evidence type="ECO:0000313" key="6">
    <source>
        <dbReference type="Proteomes" id="UP001165083"/>
    </source>
</evidence>
<evidence type="ECO:0000256" key="3">
    <source>
        <dbReference type="SAM" id="Coils"/>
    </source>
</evidence>
<name>A0A9W6XBD4_9STRA</name>
<reference evidence="5" key="1">
    <citation type="submission" date="2023-04" db="EMBL/GenBank/DDBJ databases">
        <title>Phytophthora lilii NBRC 32176.</title>
        <authorList>
            <person name="Ichikawa N."/>
            <person name="Sato H."/>
            <person name="Tonouchi N."/>
        </authorList>
    </citation>
    <scope>NUCLEOTIDE SEQUENCE</scope>
    <source>
        <strain evidence="5">NBRC 32176</strain>
    </source>
</reference>
<dbReference type="EMBL" id="BSXW01001249">
    <property type="protein sequence ID" value="GMF35116.1"/>
    <property type="molecule type" value="Genomic_DNA"/>
</dbReference>
<proteinExistence type="predicted"/>
<organism evidence="5 6">
    <name type="scientific">Phytophthora lilii</name>
    <dbReference type="NCBI Taxonomy" id="2077276"/>
    <lineage>
        <taxon>Eukaryota</taxon>
        <taxon>Sar</taxon>
        <taxon>Stramenopiles</taxon>
        <taxon>Oomycota</taxon>
        <taxon>Peronosporomycetes</taxon>
        <taxon>Peronosporales</taxon>
        <taxon>Peronosporaceae</taxon>
        <taxon>Phytophthora</taxon>
    </lineage>
</organism>
<comment type="caution">
    <text evidence="5">The sequence shown here is derived from an EMBL/GenBank/DDBJ whole genome shotgun (WGS) entry which is preliminary data.</text>
</comment>
<evidence type="ECO:0000256" key="4">
    <source>
        <dbReference type="SAM" id="MobiDB-lite"/>
    </source>
</evidence>
<dbReference type="PROSITE" id="PS51450">
    <property type="entry name" value="LRR"/>
    <property type="match status" value="2"/>
</dbReference>
<dbReference type="PANTHER" id="PTHR15454">
    <property type="entry name" value="NISCHARIN RELATED"/>
    <property type="match status" value="1"/>
</dbReference>
<feature type="compositionally biased region" description="Low complexity" evidence="4">
    <location>
        <begin position="270"/>
        <end position="282"/>
    </location>
</feature>
<keyword evidence="1" id="KW-0433">Leucine-rich repeat</keyword>
<evidence type="ECO:0000256" key="2">
    <source>
        <dbReference type="ARBA" id="ARBA00022737"/>
    </source>
</evidence>
<dbReference type="AlphaFoldDB" id="A0A9W6XBD4"/>
<accession>A0A9W6XBD4</accession>
<dbReference type="InterPro" id="IPR001611">
    <property type="entry name" value="Leu-rich_rpt"/>
</dbReference>
<gene>
    <name evidence="5" type="ORF">Plil01_001492600</name>
</gene>
<dbReference type="GO" id="GO:0005737">
    <property type="term" value="C:cytoplasm"/>
    <property type="evidence" value="ECO:0007669"/>
    <property type="project" value="TreeGrafter"/>
</dbReference>
<dbReference type="SUPFAM" id="SSF52075">
    <property type="entry name" value="Outer arm dynein light chain 1"/>
    <property type="match status" value="1"/>
</dbReference>
<dbReference type="InterPro" id="IPR003591">
    <property type="entry name" value="Leu-rich_rpt_typical-subtyp"/>
</dbReference>
<feature type="coiled-coil region" evidence="3">
    <location>
        <begin position="503"/>
        <end position="537"/>
    </location>
</feature>
<dbReference type="SMART" id="SM00369">
    <property type="entry name" value="LRR_TYP"/>
    <property type="match status" value="3"/>
</dbReference>
<sequence length="542" mass="60567">MDSFDLSEQRIVQLEQIPLEIQHQIERGDGNEYGLDLSLNRLRSIDQIGHVNGIQALRRLQTLDLSRNCIATVDLLALLPALQVLKVAENSLTSVDALQLLPELRVVDASYNRITKWPPLAGLSLLELPMLEFLAFDGNPIVIEIVRSGGQLERMLAAFFPCLPLSNDGGLTMLGRRHDEFTTPPHTLNTLKRAILEGREESLTEFLLTGSLAGQGSPGGFGSIFPPPPPVEHLPLHDTGNEQRAIDNTLSHDNKLEIWKRIQEDRKAQFGESSGFVPSSSSVRREKSVRWDQRVEQPVDIRAPALAAADLVTPEPTLQVMPALDASSLSVMKPLNTTILSTPSDPMKGSQAQNNADNEALVKKVKALTEQVRMKSFKKKHVAAIRIQRAWRKIVADRFAIFRGDQKLFRWNRSTTTGNQEFYFKWRGLLNGVVRCSQDVKQLQQVCAVQDDAINSLWSNQNSNDSMNKKNIIRFEVANPTFGDQTDAKADGLLPEMDSVSEVRNLKQQIDRQSIEIDTLKQQLESLQNVVASLASVKLENR</sequence>
<dbReference type="Proteomes" id="UP001165083">
    <property type="component" value="Unassembled WGS sequence"/>
</dbReference>
<dbReference type="OrthoDB" id="7451790at2759"/>
<keyword evidence="2" id="KW-0677">Repeat</keyword>
<dbReference type="InterPro" id="IPR032675">
    <property type="entry name" value="LRR_dom_sf"/>
</dbReference>
<protein>
    <submittedName>
        <fullName evidence="5">Unnamed protein product</fullName>
    </submittedName>
</protein>
<feature type="region of interest" description="Disordered" evidence="4">
    <location>
        <begin position="269"/>
        <end position="289"/>
    </location>
</feature>
<keyword evidence="6" id="KW-1185">Reference proteome</keyword>
<evidence type="ECO:0000256" key="1">
    <source>
        <dbReference type="ARBA" id="ARBA00022614"/>
    </source>
</evidence>